<gene>
    <name evidence="3" type="ORF">AK88_00063</name>
</gene>
<keyword evidence="4" id="KW-1185">Reference proteome</keyword>
<feature type="transmembrane region" description="Helical" evidence="2">
    <location>
        <begin position="328"/>
        <end position="344"/>
    </location>
</feature>
<feature type="compositionally biased region" description="Low complexity" evidence="1">
    <location>
        <begin position="476"/>
        <end position="498"/>
    </location>
</feature>
<feature type="transmembrane region" description="Helical" evidence="2">
    <location>
        <begin position="1098"/>
        <end position="1118"/>
    </location>
</feature>
<feature type="region of interest" description="Disordered" evidence="1">
    <location>
        <begin position="1"/>
        <end position="25"/>
    </location>
</feature>
<feature type="compositionally biased region" description="Polar residues" evidence="1">
    <location>
        <begin position="8"/>
        <end position="25"/>
    </location>
</feature>
<dbReference type="Proteomes" id="UP000054561">
    <property type="component" value="Unassembled WGS sequence"/>
</dbReference>
<evidence type="ECO:0000256" key="1">
    <source>
        <dbReference type="SAM" id="MobiDB-lite"/>
    </source>
</evidence>
<dbReference type="SUPFAM" id="SSF103481">
    <property type="entry name" value="Multidrug resistance efflux transporter EmrE"/>
    <property type="match status" value="1"/>
</dbReference>
<name>A0A0D9QT26_PLAFR</name>
<feature type="transmembrane region" description="Helical" evidence="2">
    <location>
        <begin position="763"/>
        <end position="785"/>
    </location>
</feature>
<accession>A0A0D9QT26</accession>
<dbReference type="RefSeq" id="XP_012333137.1">
    <property type="nucleotide sequence ID" value="XM_012477714.1"/>
</dbReference>
<dbReference type="AlphaFoldDB" id="A0A0D9QT26"/>
<organism evidence="3 4">
    <name type="scientific">Plasmodium fragile</name>
    <dbReference type="NCBI Taxonomy" id="5857"/>
    <lineage>
        <taxon>Eukaryota</taxon>
        <taxon>Sar</taxon>
        <taxon>Alveolata</taxon>
        <taxon>Apicomplexa</taxon>
        <taxon>Aconoidasida</taxon>
        <taxon>Haemosporida</taxon>
        <taxon>Plasmodiidae</taxon>
        <taxon>Plasmodium</taxon>
        <taxon>Plasmodium (Plasmodium)</taxon>
    </lineage>
</organism>
<feature type="transmembrane region" description="Helical" evidence="2">
    <location>
        <begin position="634"/>
        <end position="655"/>
    </location>
</feature>
<dbReference type="InterPro" id="IPR037185">
    <property type="entry name" value="EmrE-like"/>
</dbReference>
<dbReference type="VEuPathDB" id="PlasmoDB:AK88_00063"/>
<feature type="transmembrane region" description="Helical" evidence="2">
    <location>
        <begin position="1037"/>
        <end position="1056"/>
    </location>
</feature>
<keyword evidence="2" id="KW-1133">Transmembrane helix</keyword>
<keyword evidence="2" id="KW-0472">Membrane</keyword>
<protein>
    <recommendedName>
        <fullName evidence="5">Transporter</fullName>
    </recommendedName>
</protein>
<proteinExistence type="predicted"/>
<keyword evidence="2" id="KW-0812">Transmembrane</keyword>
<sequence>MENKANKENVTSEPNNTLGQKSQGKNCQTVGNFAFSSGAKKKSCVIKGKEVQQKITPKLRSLLQAEKKKKKNCAKQVQAEPLLCQELQTGEKCSHDQKGNKILAFNKKEKKVNKHSEETNTICSEKGASKIGDEQGANSVSDGQKSYKNASLINFLKKIKREKFQSTAQILNETYLYKRKKKRDHQGCKKKGANYWEQVGTKSSDIGGNKNQSPGVKIQRVNMQNNESPLEGSHPGIGKNQNPNGRHKSCQKGSSPSNVLQMEGGNSNTFYDAQSDKYYVKFDSKQCKNDVDIDHDLLSTRSNHIGGGMVKEELQPNHASTISKMKKFFLIFFNGCLVVFLGVSNNICGRMRNRVLNNFDSLTASYNAIAYVAIYLVLCIIYIKSKSITKEHWSYIYPCLSSYFKKRDKKGADVGKINRKKEQPKEQSDCTIDVRDQEAIRRKKKIMKLFYIHKKRIYEPLLEKGREDVEVGNGGATNNSISSSISGSLNSSRCSSRCAGREGNPMNTPTLRQSDGRSNSQGGANAHTKLIHEKNAQAGEDKHVDMRSAQNTGELLSHENKEPNNGKTHTRCPCSHAIVQNSAVEGVYSFSKQDMKDILEHYHHDKPYDVLRSRETTDKGVLASVKKKWKNLGAYKYVVVIALFDIISNTLYFVSQLAIPLTILLLLNQLNFIFSIILSYIILKRKYNIHHALSVIIVIVGFLFFYIPYVYKEDTVVSKQTMVSFYMNSHFYLNVNNALQDSASYFNSVYPCNDPTCSTASQFGMFASIIFCVLSILLTSYGGILREIFFSEYIKGREKRNRMVSIRKIKRKFPRFCSAMCTPELGVPQNDFSEMDTEERTSSEESNTQGIKHGHRNKATLFDYPLFNKPTDGDRNGYMINVQQLPVSHQERANEMLSGVSASKENGIMDGVASTERHFTSACPMCRKGDGVEAGTSKGVLDSMEGKPIENPVEIEQVTPKRDTVQKTQKRRSASDKMSVILLSFNISLIQICLLPMIIYFQLLFNKNKDVSYFLYIKDSMQCFSGYTTENNSNCKYSLGVYILYIVVNAIFNLSVSSFYSNYSSAECFLILKSSTPLTLVVLYFYDFPFILESDKYFSIYFVISIMIVFTGVSYFFYQSIASDKKTKKRKVAS</sequence>
<feature type="transmembrane region" description="Helical" evidence="2">
    <location>
        <begin position="1068"/>
        <end position="1086"/>
    </location>
</feature>
<dbReference type="EMBL" id="KQ001645">
    <property type="protein sequence ID" value="KJP90215.1"/>
    <property type="molecule type" value="Genomic_DNA"/>
</dbReference>
<dbReference type="OrthoDB" id="392906at2759"/>
<dbReference type="PANTHER" id="PTHR13146:SF3">
    <property type="entry name" value="EAMA DOMAIN-CONTAINING PROTEIN"/>
    <property type="match status" value="1"/>
</dbReference>
<feature type="transmembrane region" description="Helical" evidence="2">
    <location>
        <begin position="364"/>
        <end position="383"/>
    </location>
</feature>
<feature type="region of interest" description="Disordered" evidence="1">
    <location>
        <begin position="472"/>
        <end position="524"/>
    </location>
</feature>
<evidence type="ECO:0000256" key="2">
    <source>
        <dbReference type="SAM" id="Phobius"/>
    </source>
</evidence>
<feature type="transmembrane region" description="Helical" evidence="2">
    <location>
        <begin position="980"/>
        <end position="1005"/>
    </location>
</feature>
<evidence type="ECO:0000313" key="4">
    <source>
        <dbReference type="Proteomes" id="UP000054561"/>
    </source>
</evidence>
<dbReference type="OMA" id="YFYDFPF"/>
<evidence type="ECO:0000313" key="3">
    <source>
        <dbReference type="EMBL" id="KJP90215.1"/>
    </source>
</evidence>
<reference evidence="3 4" key="1">
    <citation type="submission" date="2014-03" db="EMBL/GenBank/DDBJ databases">
        <title>The Genome Sequence of Plasmodium fragile nilgiri.</title>
        <authorList>
            <consortium name="The Broad Institute Genomics Platform"/>
            <consortium name="The Broad Institute Genome Sequencing Center for Infectious Disease"/>
            <person name="Neafsey D."/>
            <person name="Duraisingh M."/>
            <person name="Young S.K."/>
            <person name="Zeng Q."/>
            <person name="Gargeya S."/>
            <person name="Abouelleil A."/>
            <person name="Alvarado L."/>
            <person name="Chapman S.B."/>
            <person name="Gainer-Dewar J."/>
            <person name="Goldberg J."/>
            <person name="Griggs A."/>
            <person name="Gujja S."/>
            <person name="Hansen M."/>
            <person name="Howarth C."/>
            <person name="Imamovic A."/>
            <person name="Larimer J."/>
            <person name="Pearson M."/>
            <person name="Poon T.W."/>
            <person name="Priest M."/>
            <person name="Roberts A."/>
            <person name="Saif S."/>
            <person name="Shea T."/>
            <person name="Sykes S."/>
            <person name="Wortman J."/>
            <person name="Nusbaum C."/>
            <person name="Birren B."/>
        </authorList>
    </citation>
    <scope>NUCLEOTIDE SEQUENCE [LARGE SCALE GENOMIC DNA]</scope>
    <source>
        <strain evidence="4">nilgiri</strain>
    </source>
</reference>
<feature type="compositionally biased region" description="Polar residues" evidence="1">
    <location>
        <begin position="505"/>
        <end position="523"/>
    </location>
</feature>
<feature type="transmembrane region" description="Helical" evidence="2">
    <location>
        <begin position="692"/>
        <end position="711"/>
    </location>
</feature>
<feature type="region of interest" description="Disordered" evidence="1">
    <location>
        <begin position="226"/>
        <end position="266"/>
    </location>
</feature>
<dbReference type="GO" id="GO:0016020">
    <property type="term" value="C:membrane"/>
    <property type="evidence" value="ECO:0007669"/>
    <property type="project" value="TreeGrafter"/>
</dbReference>
<feature type="transmembrane region" description="Helical" evidence="2">
    <location>
        <begin position="661"/>
        <end position="683"/>
    </location>
</feature>
<feature type="compositionally biased region" description="Polar residues" evidence="1">
    <location>
        <begin position="251"/>
        <end position="266"/>
    </location>
</feature>
<evidence type="ECO:0008006" key="5">
    <source>
        <dbReference type="Google" id="ProtNLM"/>
    </source>
</evidence>
<dbReference type="GeneID" id="24265377"/>
<dbReference type="PANTHER" id="PTHR13146">
    <property type="match status" value="1"/>
</dbReference>